<keyword evidence="4 5" id="KW-0687">Ribonucleoprotein</keyword>
<dbReference type="NCBIfam" id="TIGR00731">
    <property type="entry name" value="bL25_bact_ctc"/>
    <property type="match status" value="1"/>
</dbReference>
<evidence type="ECO:0000259" key="7">
    <source>
        <dbReference type="Pfam" id="PF14693"/>
    </source>
</evidence>
<sequence length="232" mass="24054">MSHIVKVTGKSRDKLGTATARRIRQQGLVPCNVYGHKQDAASIVMDADMVNSLVRSGARVVDLDVGGKSEKALIKDVQWDTFSSYIMHVDFLRVDVDERVKIDVPLQLKGTAPGVAAGGVLEIPHHHVTIECLAIEVPDFILVRVAHLNVGDAVHVSDLQDLPEGVKVLNAPEMVLVHVIEPKVVLEPVVAPEAAAAAPAAGAAAPAGGKAAAPAGKAAAPAGKAAAPAGKK</sequence>
<name>A0A1I3L7X3_9PLAN</name>
<dbReference type="InterPro" id="IPR029751">
    <property type="entry name" value="Ribosomal_L25_dom"/>
</dbReference>
<dbReference type="InterPro" id="IPR020930">
    <property type="entry name" value="Ribosomal_uL5_bac-type"/>
</dbReference>
<feature type="domain" description="Large ribosomal subunit protein bL25 L25" evidence="6">
    <location>
        <begin position="9"/>
        <end position="91"/>
    </location>
</feature>
<dbReference type="Proteomes" id="UP000199518">
    <property type="component" value="Unassembled WGS sequence"/>
</dbReference>
<accession>A0A1I3L7X3</accession>
<dbReference type="STRING" id="1576369.SAMN05421753_112168"/>
<dbReference type="Pfam" id="PF14693">
    <property type="entry name" value="Ribosomal_TL5_C"/>
    <property type="match status" value="1"/>
</dbReference>
<dbReference type="RefSeq" id="WP_092051958.1">
    <property type="nucleotide sequence ID" value="NZ_FOQD01000012.1"/>
</dbReference>
<gene>
    <name evidence="5" type="primary">rplY</name>
    <name evidence="5" type="synonym">ctc</name>
    <name evidence="8" type="ORF">SAMN05421753_112168</name>
</gene>
<evidence type="ECO:0000256" key="2">
    <source>
        <dbReference type="ARBA" id="ARBA00022884"/>
    </source>
</evidence>
<evidence type="ECO:0000256" key="3">
    <source>
        <dbReference type="ARBA" id="ARBA00022980"/>
    </source>
</evidence>
<evidence type="ECO:0000313" key="9">
    <source>
        <dbReference type="Proteomes" id="UP000199518"/>
    </source>
</evidence>
<feature type="domain" description="Large ribosomal subunit protein bL25 beta" evidence="7">
    <location>
        <begin position="100"/>
        <end position="183"/>
    </location>
</feature>
<proteinExistence type="inferred from homology"/>
<dbReference type="InterPro" id="IPR011035">
    <property type="entry name" value="Ribosomal_bL25/Gln-tRNA_synth"/>
</dbReference>
<comment type="function">
    <text evidence="5">This is one of the proteins that binds to the 5S RNA in the ribosome where it forms part of the central protuberance.</text>
</comment>
<dbReference type="InterPro" id="IPR020057">
    <property type="entry name" value="Ribosomal_bL25_b-dom"/>
</dbReference>
<dbReference type="GO" id="GO:0003735">
    <property type="term" value="F:structural constituent of ribosome"/>
    <property type="evidence" value="ECO:0007669"/>
    <property type="project" value="InterPro"/>
</dbReference>
<dbReference type="EMBL" id="FOQD01000012">
    <property type="protein sequence ID" value="SFI80788.1"/>
    <property type="molecule type" value="Genomic_DNA"/>
</dbReference>
<dbReference type="GO" id="GO:0008097">
    <property type="term" value="F:5S rRNA binding"/>
    <property type="evidence" value="ECO:0007669"/>
    <property type="project" value="InterPro"/>
</dbReference>
<comment type="similarity">
    <text evidence="5">Belongs to the bacterial ribosomal protein bL25 family. CTC subfamily.</text>
</comment>
<evidence type="ECO:0000256" key="1">
    <source>
        <dbReference type="ARBA" id="ARBA00022730"/>
    </source>
</evidence>
<dbReference type="OrthoDB" id="9790002at2"/>
<dbReference type="SUPFAM" id="SSF50715">
    <property type="entry name" value="Ribosomal protein L25-like"/>
    <property type="match status" value="1"/>
</dbReference>
<organism evidence="8 9">
    <name type="scientific">Planctomicrobium piriforme</name>
    <dbReference type="NCBI Taxonomy" id="1576369"/>
    <lineage>
        <taxon>Bacteria</taxon>
        <taxon>Pseudomonadati</taxon>
        <taxon>Planctomycetota</taxon>
        <taxon>Planctomycetia</taxon>
        <taxon>Planctomycetales</taxon>
        <taxon>Planctomycetaceae</taxon>
        <taxon>Planctomicrobium</taxon>
    </lineage>
</organism>
<evidence type="ECO:0000256" key="4">
    <source>
        <dbReference type="ARBA" id="ARBA00023274"/>
    </source>
</evidence>
<dbReference type="PANTHER" id="PTHR33284:SF1">
    <property type="entry name" value="RIBOSOMAL PROTEIN L25_GLN-TRNA SYNTHETASE, ANTI-CODON-BINDING DOMAIN-CONTAINING PROTEIN"/>
    <property type="match status" value="1"/>
</dbReference>
<dbReference type="PANTHER" id="PTHR33284">
    <property type="entry name" value="RIBOSOMAL PROTEIN L25/GLN-TRNA SYNTHETASE, ANTI-CODON-BINDING DOMAIN-CONTAINING PROTEIN"/>
    <property type="match status" value="1"/>
</dbReference>
<protein>
    <recommendedName>
        <fullName evidence="5">Large ribosomal subunit protein bL25</fullName>
    </recommendedName>
    <alternativeName>
        <fullName evidence="5">General stress protein CTC</fullName>
    </alternativeName>
</protein>
<keyword evidence="9" id="KW-1185">Reference proteome</keyword>
<dbReference type="Gene3D" id="2.40.240.10">
    <property type="entry name" value="Ribosomal Protein L25, Chain P"/>
    <property type="match status" value="1"/>
</dbReference>
<comment type="subunit">
    <text evidence="5">Part of the 50S ribosomal subunit; part of the 5S rRNA/L5/L18/L25 subcomplex. Contacts the 5S rRNA. Binds to the 5S rRNA independently of L5 and L18.</text>
</comment>
<keyword evidence="1 5" id="KW-0699">rRNA-binding</keyword>
<dbReference type="Pfam" id="PF01386">
    <property type="entry name" value="Ribosomal_L25p"/>
    <property type="match status" value="1"/>
</dbReference>
<dbReference type="InterPro" id="IPR001021">
    <property type="entry name" value="Ribosomal_bL25_long"/>
</dbReference>
<dbReference type="GO" id="GO:0006412">
    <property type="term" value="P:translation"/>
    <property type="evidence" value="ECO:0007669"/>
    <property type="project" value="UniProtKB-UniRule"/>
</dbReference>
<dbReference type="GO" id="GO:0022625">
    <property type="term" value="C:cytosolic large ribosomal subunit"/>
    <property type="evidence" value="ECO:0007669"/>
    <property type="project" value="TreeGrafter"/>
</dbReference>
<evidence type="ECO:0000259" key="6">
    <source>
        <dbReference type="Pfam" id="PF01386"/>
    </source>
</evidence>
<reference evidence="9" key="1">
    <citation type="submission" date="2016-10" db="EMBL/GenBank/DDBJ databases">
        <authorList>
            <person name="Varghese N."/>
            <person name="Submissions S."/>
        </authorList>
    </citation>
    <scope>NUCLEOTIDE SEQUENCE [LARGE SCALE GENOMIC DNA]</scope>
    <source>
        <strain evidence="9">DSM 26348</strain>
    </source>
</reference>
<dbReference type="Gene3D" id="2.170.120.20">
    <property type="entry name" value="Ribosomal protein L25, beta domain"/>
    <property type="match status" value="1"/>
</dbReference>
<dbReference type="InterPro" id="IPR020056">
    <property type="entry name" value="Rbsml_bL25/Gln-tRNA_synth_N"/>
</dbReference>
<dbReference type="AlphaFoldDB" id="A0A1I3L7X3"/>
<dbReference type="HAMAP" id="MF_01334">
    <property type="entry name" value="Ribosomal_bL25_CTC"/>
    <property type="match status" value="1"/>
</dbReference>
<dbReference type="InterPro" id="IPR037121">
    <property type="entry name" value="Ribosomal_bL25_C"/>
</dbReference>
<dbReference type="CDD" id="cd00495">
    <property type="entry name" value="Ribosomal_L25_TL5_CTC"/>
    <property type="match status" value="1"/>
</dbReference>
<keyword evidence="2 5" id="KW-0694">RNA-binding</keyword>
<evidence type="ECO:0000313" key="8">
    <source>
        <dbReference type="EMBL" id="SFI80788.1"/>
    </source>
</evidence>
<evidence type="ECO:0000256" key="5">
    <source>
        <dbReference type="HAMAP-Rule" id="MF_01334"/>
    </source>
</evidence>
<keyword evidence="3 5" id="KW-0689">Ribosomal protein</keyword>